<dbReference type="AlphaFoldDB" id="A0AAV7XCR1"/>
<evidence type="ECO:0000256" key="5">
    <source>
        <dbReference type="ARBA" id="ARBA00023136"/>
    </source>
</evidence>
<protein>
    <submittedName>
        <fullName evidence="8">Uncharacterized protein</fullName>
    </submittedName>
</protein>
<evidence type="ECO:0000256" key="3">
    <source>
        <dbReference type="ARBA" id="ARBA00022692"/>
    </source>
</evidence>
<keyword evidence="9" id="KW-1185">Reference proteome</keyword>
<evidence type="ECO:0000256" key="2">
    <source>
        <dbReference type="ARBA" id="ARBA00022475"/>
    </source>
</evidence>
<accession>A0AAV7XCR1</accession>
<evidence type="ECO:0000313" key="9">
    <source>
        <dbReference type="Proteomes" id="UP001075354"/>
    </source>
</evidence>
<dbReference type="EMBL" id="JAPTSV010000012">
    <property type="protein sequence ID" value="KAJ1522233.1"/>
    <property type="molecule type" value="Genomic_DNA"/>
</dbReference>
<keyword evidence="3" id="KW-0812">Transmembrane</keyword>
<proteinExistence type="predicted"/>
<gene>
    <name evidence="8" type="ORF">ONE63_002541</name>
</gene>
<keyword evidence="6" id="KW-0675">Receptor</keyword>
<dbReference type="GO" id="GO:0005886">
    <property type="term" value="C:plasma membrane"/>
    <property type="evidence" value="ECO:0007669"/>
    <property type="project" value="UniProtKB-SubCell"/>
</dbReference>
<organism evidence="8 9">
    <name type="scientific">Megalurothrips usitatus</name>
    <name type="common">bean blossom thrips</name>
    <dbReference type="NCBI Taxonomy" id="439358"/>
    <lineage>
        <taxon>Eukaryota</taxon>
        <taxon>Metazoa</taxon>
        <taxon>Ecdysozoa</taxon>
        <taxon>Arthropoda</taxon>
        <taxon>Hexapoda</taxon>
        <taxon>Insecta</taxon>
        <taxon>Pterygota</taxon>
        <taxon>Neoptera</taxon>
        <taxon>Paraneoptera</taxon>
        <taxon>Thysanoptera</taxon>
        <taxon>Terebrantia</taxon>
        <taxon>Thripoidea</taxon>
        <taxon>Thripidae</taxon>
        <taxon>Megalurothrips</taxon>
    </lineage>
</organism>
<dbReference type="PANTHER" id="PTHR42643">
    <property type="entry name" value="IONOTROPIC RECEPTOR 20A-RELATED"/>
    <property type="match status" value="1"/>
</dbReference>
<dbReference type="PANTHER" id="PTHR42643:SF24">
    <property type="entry name" value="IONOTROPIC RECEPTOR 60A"/>
    <property type="match status" value="1"/>
</dbReference>
<evidence type="ECO:0000256" key="1">
    <source>
        <dbReference type="ARBA" id="ARBA00004651"/>
    </source>
</evidence>
<keyword evidence="4" id="KW-1133">Transmembrane helix</keyword>
<comment type="subcellular location">
    <subcellularLocation>
        <location evidence="1">Cell membrane</location>
        <topology evidence="1">Multi-pass membrane protein</topology>
    </subcellularLocation>
</comment>
<keyword evidence="7" id="KW-0325">Glycoprotein</keyword>
<dbReference type="InterPro" id="IPR052192">
    <property type="entry name" value="Insect_Ionotropic_Sensory_Rcpt"/>
</dbReference>
<evidence type="ECO:0000313" key="8">
    <source>
        <dbReference type="EMBL" id="KAJ1522233.1"/>
    </source>
</evidence>
<name>A0AAV7XCR1_9NEOP</name>
<evidence type="ECO:0000256" key="6">
    <source>
        <dbReference type="ARBA" id="ARBA00023170"/>
    </source>
</evidence>
<reference evidence="8" key="1">
    <citation type="submission" date="2022-12" db="EMBL/GenBank/DDBJ databases">
        <title>Chromosome-level genome assembly of the bean flower thrips Megalurothrips usitatus.</title>
        <authorList>
            <person name="Ma L."/>
            <person name="Liu Q."/>
            <person name="Li H."/>
            <person name="Cai W."/>
        </authorList>
    </citation>
    <scope>NUCLEOTIDE SEQUENCE</scope>
    <source>
        <strain evidence="8">Cailab_2022a</strain>
    </source>
</reference>
<comment type="caution">
    <text evidence="8">The sequence shown here is derived from an EMBL/GenBank/DDBJ whole genome shotgun (WGS) entry which is preliminary data.</text>
</comment>
<evidence type="ECO:0000256" key="7">
    <source>
        <dbReference type="ARBA" id="ARBA00023180"/>
    </source>
</evidence>
<keyword evidence="2" id="KW-1003">Cell membrane</keyword>
<keyword evidence="5" id="KW-0472">Membrane</keyword>
<dbReference type="Proteomes" id="UP001075354">
    <property type="component" value="Chromosome 12"/>
</dbReference>
<evidence type="ECO:0000256" key="4">
    <source>
        <dbReference type="ARBA" id="ARBA00022989"/>
    </source>
</evidence>
<sequence>MHRYGPLPVLLTCPGHSSIAAIASNHAVNVIVVGNAAFAREKVEFIRPAARRPTSGLHLLVVVVPTAGDDEGSLNGTVSALLAALWAKAFSKAVVAVAHDEAVSLYAMDPFANNTGRCGFGGVRAVPLGRIRARDLDIGRMPPLSGKPFASVVPRDMRGCSIIADVYVSQSAARCGGRSDDWSLYLSNNILNVAARRRNFLAVRRRVMTYDLLPDNLSSGSMTTGLMRMQADDVDTSVGLYFMTPDRVRAVRPSHTINQLSLVVYLRCRAGLVTDGQGHLGALAHTLWRSGLAGLLVAAAVVTVAAQAALVRCGAVREVPSKTPEELLRACRGSLTLRFRGQVTRGDGWALALAKSALRAWAVLCEVSVPKLSGTSPAVMAAARCVAGAWLLLTLNVNVVLKGLLTAETSHVRPPPIRSLGELLRLAPDTVFGYSSPIIKPAVQDAGIYNMFLCEDNTCEDRFNNDSNRNFAMLQTNYMQSHLKCPRGCHYILRDKIFSFFTVMYSRKALGGLFDSTIQRLHSSGLISAWLRQDKRRRERRPPERRTGTNSAPRDAFLVLAAGLAAAGVAFAVEWARPEAQPRPRPLPRGQGRRASVRPLSGYGYTLHYR</sequence>